<comment type="subunit">
    <text evidence="4 6">Part of the 50S ribosomal subunit.</text>
</comment>
<dbReference type="NCBIfam" id="TIGR01164">
    <property type="entry name" value="rplP_bact"/>
    <property type="match status" value="1"/>
</dbReference>
<dbReference type="PROSITE" id="PS00701">
    <property type="entry name" value="RIBOSOMAL_L16_2"/>
    <property type="match status" value="1"/>
</dbReference>
<reference evidence="8" key="2">
    <citation type="journal article" date="2009" name="Mol. Biol. Evol.">
        <title>The chloroplast genomes of the green algae Pyramimonas, Monomastix, and Pycnococcus shed new light on the evolutionary history of prasinophytes and the origin of the secondary chloroplasts of euglenids.</title>
        <authorList>
            <person name="Turmel M."/>
            <person name="Gagnon M.C."/>
            <person name="O'Kelly C.J."/>
            <person name="Otis C."/>
            <person name="Lemieux C."/>
        </authorList>
    </citation>
    <scope>NUCLEOTIDE SEQUENCE</scope>
</reference>
<dbReference type="PANTHER" id="PTHR12220:SF13">
    <property type="entry name" value="LARGE RIBOSOMAL SUBUNIT PROTEIN UL16M"/>
    <property type="match status" value="1"/>
</dbReference>
<dbReference type="InterPro" id="IPR000114">
    <property type="entry name" value="Ribosomal_uL16_bact-type"/>
</dbReference>
<keyword evidence="6 8" id="KW-0934">Plastid</keyword>
<dbReference type="Pfam" id="PF00252">
    <property type="entry name" value="Ribosomal_L16"/>
    <property type="match status" value="1"/>
</dbReference>
<evidence type="ECO:0000256" key="7">
    <source>
        <dbReference type="SAM" id="MobiDB-lite"/>
    </source>
</evidence>
<protein>
    <recommendedName>
        <fullName evidence="4">Large ribosomal subunit protein uL16c</fullName>
    </recommendedName>
</protein>
<sequence>MLSPKRTKYRKHHRGRMKGQASRGNKIAYGTFALQALEPGWLTSRQIEAGRRTITRYAKRGGKLWIRVFPDKPITMRPAETRMGSGKGSPEYWVAVIKPGRILYEMNGVPLTLAKEAMRNASYKMPVKTTFLTTITEN</sequence>
<dbReference type="GO" id="GO:0005762">
    <property type="term" value="C:mitochondrial large ribosomal subunit"/>
    <property type="evidence" value="ECO:0007669"/>
    <property type="project" value="TreeGrafter"/>
</dbReference>
<keyword evidence="2 4" id="KW-0689">Ribosomal protein</keyword>
<dbReference type="InterPro" id="IPR020798">
    <property type="entry name" value="Ribosomal_uL16_CS"/>
</dbReference>
<dbReference type="PANTHER" id="PTHR12220">
    <property type="entry name" value="50S/60S RIBOSOMAL PROTEIN L16"/>
    <property type="match status" value="1"/>
</dbReference>
<geneLocation type="chloroplast" evidence="8"/>
<dbReference type="CDD" id="cd01433">
    <property type="entry name" value="Ribosomal_L16_L10e"/>
    <property type="match status" value="1"/>
</dbReference>
<dbReference type="Gene3D" id="3.90.1170.10">
    <property type="entry name" value="Ribosomal protein L10e/L16"/>
    <property type="match status" value="1"/>
</dbReference>
<comment type="subcellular location">
    <subcellularLocation>
        <location evidence="4 6">Plastid</location>
        <location evidence="4 6">Chloroplast</location>
    </subcellularLocation>
</comment>
<dbReference type="InterPro" id="IPR016180">
    <property type="entry name" value="Ribosomal_uL16_dom"/>
</dbReference>
<proteinExistence type="inferred from homology"/>
<evidence type="ECO:0000313" key="8">
    <source>
        <dbReference type="EMBL" id="ACK36908.1"/>
    </source>
</evidence>
<dbReference type="GO" id="GO:0032543">
    <property type="term" value="P:mitochondrial translation"/>
    <property type="evidence" value="ECO:0007669"/>
    <property type="project" value="TreeGrafter"/>
</dbReference>
<evidence type="ECO:0000256" key="6">
    <source>
        <dbReference type="RuleBase" id="RU004415"/>
    </source>
</evidence>
<dbReference type="InterPro" id="IPR047873">
    <property type="entry name" value="Ribosomal_uL16"/>
</dbReference>
<feature type="region of interest" description="Disordered" evidence="7">
    <location>
        <begin position="1"/>
        <end position="22"/>
    </location>
</feature>
<dbReference type="PROSITE" id="PS00586">
    <property type="entry name" value="RIBOSOMAL_L16_1"/>
    <property type="match status" value="1"/>
</dbReference>
<dbReference type="AlphaFoldDB" id="C0JWQ1"/>
<dbReference type="EMBL" id="FJ493497">
    <property type="protein sequence ID" value="ACK36908.1"/>
    <property type="molecule type" value="Genomic_DNA"/>
</dbReference>
<evidence type="ECO:0000256" key="1">
    <source>
        <dbReference type="ARBA" id="ARBA00008931"/>
    </source>
</evidence>
<comment type="similarity">
    <text evidence="1 4 5">Belongs to the universal ribosomal protein uL16 family.</text>
</comment>
<name>C0JWQ1_MONSK</name>
<evidence type="ECO:0000256" key="3">
    <source>
        <dbReference type="ARBA" id="ARBA00023274"/>
    </source>
</evidence>
<keyword evidence="6 8" id="KW-0150">Chloroplast</keyword>
<dbReference type="RefSeq" id="YP_002601056.1">
    <property type="nucleotide sequence ID" value="NC_012101.1"/>
</dbReference>
<dbReference type="InterPro" id="IPR036920">
    <property type="entry name" value="Ribosomal_uL16_sf"/>
</dbReference>
<dbReference type="SUPFAM" id="SSF54686">
    <property type="entry name" value="Ribosomal protein L16p/L10e"/>
    <property type="match status" value="1"/>
</dbReference>
<evidence type="ECO:0000256" key="2">
    <source>
        <dbReference type="ARBA" id="ARBA00022980"/>
    </source>
</evidence>
<dbReference type="GO" id="GO:0019843">
    <property type="term" value="F:rRNA binding"/>
    <property type="evidence" value="ECO:0007669"/>
    <property type="project" value="InterPro"/>
</dbReference>
<dbReference type="FunFam" id="3.90.1170.10:FF:000001">
    <property type="entry name" value="50S ribosomal protein L16"/>
    <property type="match status" value="1"/>
</dbReference>
<dbReference type="GO" id="GO:0003735">
    <property type="term" value="F:structural constituent of ribosome"/>
    <property type="evidence" value="ECO:0007669"/>
    <property type="project" value="InterPro"/>
</dbReference>
<keyword evidence="3 4" id="KW-0687">Ribonucleoprotein</keyword>
<gene>
    <name evidence="4 8" type="primary">rpl16</name>
</gene>
<evidence type="ECO:0000256" key="4">
    <source>
        <dbReference type="HAMAP-Rule" id="MF_01342"/>
    </source>
</evidence>
<feature type="compositionally biased region" description="Basic residues" evidence="7">
    <location>
        <begin position="1"/>
        <end position="17"/>
    </location>
</feature>
<dbReference type="GeneID" id="7441068"/>
<reference evidence="8" key="1">
    <citation type="journal article" date="2006" name="BMC Biol.">
        <title>The complete chloroplast DNA sequence of the green alga Oltmannsiellopsis viridis reveals a distinctive quadripartite architecture in the chloroplast genome of early diverging ulvophytes.</title>
        <authorList>
            <person name="Pombert J.F."/>
            <person name="Lemieux C."/>
            <person name="Turmel M."/>
        </authorList>
    </citation>
    <scope>NUCLEOTIDE SEQUENCE</scope>
</reference>
<organism evidence="8">
    <name type="scientific">Monomastix sp. (strain OKE-1)</name>
    <dbReference type="NCBI Taxonomy" id="141716"/>
    <lineage>
        <taxon>Eukaryota</taxon>
        <taxon>Viridiplantae</taxon>
        <taxon>Chlorophyta</taxon>
        <taxon>Mamiellophyceae</taxon>
        <taxon>Monomastigales</taxon>
        <taxon>Monomastigaceae</taxon>
        <taxon>Monomastix</taxon>
    </lineage>
</organism>
<dbReference type="HAMAP" id="MF_01342">
    <property type="entry name" value="Ribosomal_uL16"/>
    <property type="match status" value="1"/>
</dbReference>
<evidence type="ECO:0000256" key="5">
    <source>
        <dbReference type="RuleBase" id="RU004413"/>
    </source>
</evidence>
<dbReference type="GO" id="GO:0009507">
    <property type="term" value="C:chloroplast"/>
    <property type="evidence" value="ECO:0007669"/>
    <property type="project" value="UniProtKB-SubCell"/>
</dbReference>
<dbReference type="PRINTS" id="PR00060">
    <property type="entry name" value="RIBOSOMALL16"/>
</dbReference>
<accession>C0JWQ1</accession>